<feature type="compositionally biased region" description="Polar residues" evidence="1">
    <location>
        <begin position="299"/>
        <end position="322"/>
    </location>
</feature>
<gene>
    <name evidence="2" type="ORF">NTEN_LOCUS618</name>
</gene>
<feature type="region of interest" description="Disordered" evidence="1">
    <location>
        <begin position="1"/>
        <end position="165"/>
    </location>
</feature>
<feature type="compositionally biased region" description="Low complexity" evidence="1">
    <location>
        <begin position="415"/>
        <end position="449"/>
    </location>
</feature>
<feature type="compositionally biased region" description="Low complexity" evidence="1">
    <location>
        <begin position="20"/>
        <end position="30"/>
    </location>
</feature>
<dbReference type="AlphaFoldDB" id="A0A6H5FX12"/>
<evidence type="ECO:0000313" key="2">
    <source>
        <dbReference type="EMBL" id="CAA9993729.1"/>
    </source>
</evidence>
<evidence type="ECO:0000256" key="1">
    <source>
        <dbReference type="SAM" id="MobiDB-lite"/>
    </source>
</evidence>
<organism evidence="2 3">
    <name type="scientific">Nesidiocoris tenuis</name>
    <dbReference type="NCBI Taxonomy" id="355587"/>
    <lineage>
        <taxon>Eukaryota</taxon>
        <taxon>Metazoa</taxon>
        <taxon>Ecdysozoa</taxon>
        <taxon>Arthropoda</taxon>
        <taxon>Hexapoda</taxon>
        <taxon>Insecta</taxon>
        <taxon>Pterygota</taxon>
        <taxon>Neoptera</taxon>
        <taxon>Paraneoptera</taxon>
        <taxon>Hemiptera</taxon>
        <taxon>Heteroptera</taxon>
        <taxon>Panheteroptera</taxon>
        <taxon>Cimicomorpha</taxon>
        <taxon>Miridae</taxon>
        <taxon>Dicyphina</taxon>
        <taxon>Nesidiocoris</taxon>
    </lineage>
</organism>
<dbReference type="EMBL" id="CADCXU010001137">
    <property type="protein sequence ID" value="CAA9993729.1"/>
    <property type="molecule type" value="Genomic_DNA"/>
</dbReference>
<feature type="region of interest" description="Disordered" evidence="1">
    <location>
        <begin position="299"/>
        <end position="341"/>
    </location>
</feature>
<proteinExistence type="predicted"/>
<evidence type="ECO:0000313" key="3">
    <source>
        <dbReference type="Proteomes" id="UP000479000"/>
    </source>
</evidence>
<protein>
    <submittedName>
        <fullName evidence="2">Uncharacterized protein</fullName>
    </submittedName>
</protein>
<feature type="compositionally biased region" description="Low complexity" evidence="1">
    <location>
        <begin position="74"/>
        <end position="121"/>
    </location>
</feature>
<sequence>MRTSTFGPIGTSTFRAQDSTTQTATEGTSTPAASTGDFSTHPTNVESTTDNSFGNEATTAVEGRTSQDTDYGLTTSTVATVATTAGDQLTTDTPPDSPSTSEISSESTTLTDTELSTSGTTPGVSMHSETTQTLGTTISTSTIGPIGTSTFRAQDSTTTTATEGTSTLAASTIDFSTHPTDVESTTDDSFGNEATIAVEGTTNEDVGSGTSTTLSSLISTDDVKAETTTDSAAQSTTTFGLLPESTTLGETELSTTADVGMVRKTTQTFDPTIGSSTFGPFGTSTFRDQDSATQTIAKGTSTLSSPTGDVSTHSPDVESTSDITSSIEATTSVESTATEDVGSTVASTIIFPTTSSVDITQYQTTGAPSERSSTVDEGNCEGSTSMIYGSTIVTSQEVALHSGMRASTETDDLTDLPSTTPLMEYGTGTTSTSVSSDTTAGTGTTETVVPIFPKSDNPIIDKESSNSTTPSYDEGSTL</sequence>
<dbReference type="Proteomes" id="UP000479000">
    <property type="component" value="Unassembled WGS sequence"/>
</dbReference>
<keyword evidence="3" id="KW-1185">Reference proteome</keyword>
<feature type="compositionally biased region" description="Polar residues" evidence="1">
    <location>
        <begin position="31"/>
        <end position="73"/>
    </location>
</feature>
<feature type="compositionally biased region" description="Low complexity" evidence="1">
    <location>
        <begin position="130"/>
        <end position="165"/>
    </location>
</feature>
<name>A0A6H5FX12_9HEMI</name>
<reference evidence="2 3" key="1">
    <citation type="submission" date="2020-02" db="EMBL/GenBank/DDBJ databases">
        <authorList>
            <person name="Ferguson B K."/>
        </authorList>
    </citation>
    <scope>NUCLEOTIDE SEQUENCE [LARGE SCALE GENOMIC DNA]</scope>
</reference>
<feature type="compositionally biased region" description="Polar residues" evidence="1">
    <location>
        <begin position="1"/>
        <end position="19"/>
    </location>
</feature>
<accession>A0A6H5FX12</accession>
<feature type="compositionally biased region" description="Low complexity" evidence="1">
    <location>
        <begin position="323"/>
        <end position="339"/>
    </location>
</feature>
<feature type="region of interest" description="Disordered" evidence="1">
    <location>
        <begin position="404"/>
        <end position="478"/>
    </location>
</feature>
<feature type="compositionally biased region" description="Polar residues" evidence="1">
    <location>
        <begin position="465"/>
        <end position="478"/>
    </location>
</feature>
<feature type="non-terminal residue" evidence="2">
    <location>
        <position position="478"/>
    </location>
</feature>